<evidence type="ECO:0000256" key="7">
    <source>
        <dbReference type="ARBA" id="ARBA00023012"/>
    </source>
</evidence>
<keyword evidence="9" id="KW-0812">Transmembrane</keyword>
<dbReference type="SMART" id="SM00388">
    <property type="entry name" value="HisKA"/>
    <property type="match status" value="1"/>
</dbReference>
<dbReference type="Proteomes" id="UP000824056">
    <property type="component" value="Unassembled WGS sequence"/>
</dbReference>
<dbReference type="InterPro" id="IPR005467">
    <property type="entry name" value="His_kinase_dom"/>
</dbReference>
<dbReference type="InterPro" id="IPR050351">
    <property type="entry name" value="BphY/WalK/GraS-like"/>
</dbReference>
<dbReference type="SMART" id="SM00387">
    <property type="entry name" value="HATPase_c"/>
    <property type="match status" value="1"/>
</dbReference>
<gene>
    <name evidence="11" type="ORF">H9809_11940</name>
</gene>
<dbReference type="InterPro" id="IPR003661">
    <property type="entry name" value="HisK_dim/P_dom"/>
</dbReference>
<reference evidence="11" key="1">
    <citation type="journal article" date="2021" name="PeerJ">
        <title>Extensive microbial diversity within the chicken gut microbiome revealed by metagenomics and culture.</title>
        <authorList>
            <person name="Gilroy R."/>
            <person name="Ravi A."/>
            <person name="Getino M."/>
            <person name="Pursley I."/>
            <person name="Horton D.L."/>
            <person name="Alikhan N.F."/>
            <person name="Baker D."/>
            <person name="Gharbi K."/>
            <person name="Hall N."/>
            <person name="Watson M."/>
            <person name="Adriaenssens E.M."/>
            <person name="Foster-Nyarko E."/>
            <person name="Jarju S."/>
            <person name="Secka A."/>
            <person name="Antonio M."/>
            <person name="Oren A."/>
            <person name="Chaudhuri R.R."/>
            <person name="La Ragione R."/>
            <person name="Hildebrand F."/>
            <person name="Pallen M.J."/>
        </authorList>
    </citation>
    <scope>NUCLEOTIDE SEQUENCE</scope>
    <source>
        <strain evidence="11">1068</strain>
    </source>
</reference>
<dbReference type="PANTHER" id="PTHR45453">
    <property type="entry name" value="PHOSPHATE REGULON SENSOR PROTEIN PHOR"/>
    <property type="match status" value="1"/>
</dbReference>
<protein>
    <recommendedName>
        <fullName evidence="3">histidine kinase</fullName>
        <ecNumber evidence="3">2.7.13.3</ecNumber>
    </recommendedName>
</protein>
<dbReference type="SUPFAM" id="SSF55874">
    <property type="entry name" value="ATPase domain of HSP90 chaperone/DNA topoisomerase II/histidine kinase"/>
    <property type="match status" value="1"/>
</dbReference>
<evidence type="ECO:0000256" key="9">
    <source>
        <dbReference type="SAM" id="Phobius"/>
    </source>
</evidence>
<dbReference type="Pfam" id="PF00512">
    <property type="entry name" value="HisKA"/>
    <property type="match status" value="1"/>
</dbReference>
<evidence type="ECO:0000259" key="10">
    <source>
        <dbReference type="PROSITE" id="PS50109"/>
    </source>
</evidence>
<comment type="caution">
    <text evidence="11">The sequence shown here is derived from an EMBL/GenBank/DDBJ whole genome shotgun (WGS) entry which is preliminary data.</text>
</comment>
<sequence length="379" mass="43285">MDKRMQKRVVLTIGLVFLVLTALAGLIFWTAGQLQREETRKLGALAREYPQTEAELAQAFFGEEGENKESFIEAGEKLEDRYGYSFWSKGQAWLLWAVGGMALLLALGMVLGAVLFLQYRSIRKQQEESLRKIPEKLRELQDKYQRTEEKLSGENQKTKSLITDISHQLKTPMASLKMSCELANSPSLDQKEKEEFQKAGLIQARKMENLLDSLIRLSRLEAGMIQIRPEIYSLRETLNQAVSAVYLKAGKKKIQIVAEEFQDMEIPHDRTWTAEAFTNILDNSIKYSPENSRIQIRIARLVSYVMIEFQDQGPGIPSEEKHKIFQRFYRGRDHQIQEQEGSGVGLYLARTILEAEKGTICTKKPSRGGSIFCVTLPLE</sequence>
<dbReference type="EC" id="2.7.13.3" evidence="3"/>
<dbReference type="InterPro" id="IPR004358">
    <property type="entry name" value="Sig_transdc_His_kin-like_C"/>
</dbReference>
<feature type="coiled-coil region" evidence="8">
    <location>
        <begin position="123"/>
        <end position="157"/>
    </location>
</feature>
<evidence type="ECO:0000313" key="12">
    <source>
        <dbReference type="Proteomes" id="UP000824056"/>
    </source>
</evidence>
<evidence type="ECO:0000256" key="4">
    <source>
        <dbReference type="ARBA" id="ARBA00022553"/>
    </source>
</evidence>
<proteinExistence type="predicted"/>
<dbReference type="GO" id="GO:0000155">
    <property type="term" value="F:phosphorelay sensor kinase activity"/>
    <property type="evidence" value="ECO:0007669"/>
    <property type="project" value="InterPro"/>
</dbReference>
<keyword evidence="4" id="KW-0597">Phosphoprotein</keyword>
<name>A0A9D2FTQ4_9FIRM</name>
<organism evidence="11 12">
    <name type="scientific">Candidatus Blautia pullicola</name>
    <dbReference type="NCBI Taxonomy" id="2838498"/>
    <lineage>
        <taxon>Bacteria</taxon>
        <taxon>Bacillati</taxon>
        <taxon>Bacillota</taxon>
        <taxon>Clostridia</taxon>
        <taxon>Lachnospirales</taxon>
        <taxon>Lachnospiraceae</taxon>
        <taxon>Blautia</taxon>
    </lineage>
</organism>
<dbReference type="EMBL" id="DXBG01000275">
    <property type="protein sequence ID" value="HIZ66587.1"/>
    <property type="molecule type" value="Genomic_DNA"/>
</dbReference>
<dbReference type="InterPro" id="IPR036890">
    <property type="entry name" value="HATPase_C_sf"/>
</dbReference>
<keyword evidence="7" id="KW-0902">Two-component regulatory system</keyword>
<dbReference type="CDD" id="cd00082">
    <property type="entry name" value="HisKA"/>
    <property type="match status" value="1"/>
</dbReference>
<evidence type="ECO:0000256" key="3">
    <source>
        <dbReference type="ARBA" id="ARBA00012438"/>
    </source>
</evidence>
<evidence type="ECO:0000256" key="1">
    <source>
        <dbReference type="ARBA" id="ARBA00000085"/>
    </source>
</evidence>
<keyword evidence="9" id="KW-1133">Transmembrane helix</keyword>
<reference evidence="11" key="2">
    <citation type="submission" date="2021-04" db="EMBL/GenBank/DDBJ databases">
        <authorList>
            <person name="Gilroy R."/>
        </authorList>
    </citation>
    <scope>NUCLEOTIDE SEQUENCE</scope>
    <source>
        <strain evidence="11">1068</strain>
    </source>
</reference>
<dbReference type="PANTHER" id="PTHR45453:SF1">
    <property type="entry name" value="PHOSPHATE REGULON SENSOR PROTEIN PHOR"/>
    <property type="match status" value="1"/>
</dbReference>
<keyword evidence="5" id="KW-0808">Transferase</keyword>
<dbReference type="Gene3D" id="3.30.565.10">
    <property type="entry name" value="Histidine kinase-like ATPase, C-terminal domain"/>
    <property type="match status" value="1"/>
</dbReference>
<dbReference type="PROSITE" id="PS50109">
    <property type="entry name" value="HIS_KIN"/>
    <property type="match status" value="1"/>
</dbReference>
<dbReference type="CDD" id="cd00075">
    <property type="entry name" value="HATPase"/>
    <property type="match status" value="1"/>
</dbReference>
<dbReference type="InterPro" id="IPR036097">
    <property type="entry name" value="HisK_dim/P_sf"/>
</dbReference>
<dbReference type="InterPro" id="IPR003594">
    <property type="entry name" value="HATPase_dom"/>
</dbReference>
<dbReference type="Pfam" id="PF02518">
    <property type="entry name" value="HATPase_c"/>
    <property type="match status" value="1"/>
</dbReference>
<dbReference type="AlphaFoldDB" id="A0A9D2FTQ4"/>
<dbReference type="Gene3D" id="1.10.287.130">
    <property type="match status" value="1"/>
</dbReference>
<evidence type="ECO:0000256" key="8">
    <source>
        <dbReference type="SAM" id="Coils"/>
    </source>
</evidence>
<dbReference type="SUPFAM" id="SSF47384">
    <property type="entry name" value="Homodimeric domain of signal transducing histidine kinase"/>
    <property type="match status" value="1"/>
</dbReference>
<comment type="subcellular location">
    <subcellularLocation>
        <location evidence="2">Membrane</location>
    </subcellularLocation>
</comment>
<evidence type="ECO:0000256" key="5">
    <source>
        <dbReference type="ARBA" id="ARBA00022679"/>
    </source>
</evidence>
<comment type="catalytic activity">
    <reaction evidence="1">
        <text>ATP + protein L-histidine = ADP + protein N-phospho-L-histidine.</text>
        <dbReference type="EC" id="2.7.13.3"/>
    </reaction>
</comment>
<keyword evidence="8" id="KW-0175">Coiled coil</keyword>
<evidence type="ECO:0000256" key="6">
    <source>
        <dbReference type="ARBA" id="ARBA00022777"/>
    </source>
</evidence>
<dbReference type="PRINTS" id="PR00344">
    <property type="entry name" value="BCTRLSENSOR"/>
</dbReference>
<keyword evidence="6 11" id="KW-0418">Kinase</keyword>
<accession>A0A9D2FTQ4</accession>
<dbReference type="GO" id="GO:0016036">
    <property type="term" value="P:cellular response to phosphate starvation"/>
    <property type="evidence" value="ECO:0007669"/>
    <property type="project" value="TreeGrafter"/>
</dbReference>
<evidence type="ECO:0000256" key="2">
    <source>
        <dbReference type="ARBA" id="ARBA00004370"/>
    </source>
</evidence>
<keyword evidence="9" id="KW-0472">Membrane</keyword>
<feature type="transmembrane region" description="Helical" evidence="9">
    <location>
        <begin position="93"/>
        <end position="117"/>
    </location>
</feature>
<feature type="domain" description="Histidine kinase" evidence="10">
    <location>
        <begin position="164"/>
        <end position="379"/>
    </location>
</feature>
<evidence type="ECO:0000313" key="11">
    <source>
        <dbReference type="EMBL" id="HIZ66587.1"/>
    </source>
</evidence>
<dbReference type="GO" id="GO:0004721">
    <property type="term" value="F:phosphoprotein phosphatase activity"/>
    <property type="evidence" value="ECO:0007669"/>
    <property type="project" value="TreeGrafter"/>
</dbReference>
<dbReference type="GO" id="GO:0005886">
    <property type="term" value="C:plasma membrane"/>
    <property type="evidence" value="ECO:0007669"/>
    <property type="project" value="TreeGrafter"/>
</dbReference>